<dbReference type="OrthoDB" id="15541at2157"/>
<dbReference type="SUPFAM" id="SSF47188">
    <property type="entry name" value="Hemerythrin-like"/>
    <property type="match status" value="1"/>
</dbReference>
<dbReference type="NCBIfam" id="TIGR02481">
    <property type="entry name" value="hemeryth_dom"/>
    <property type="match status" value="1"/>
</dbReference>
<reference evidence="5 6" key="1">
    <citation type="submission" date="2018-05" db="EMBL/GenBank/DDBJ databases">
        <title>Draft genome of Methanospirillum stamsii Pt1.</title>
        <authorList>
            <person name="Dueholm M.S."/>
            <person name="Nielsen P.H."/>
            <person name="Bakmann L.F."/>
            <person name="Otzen D.E."/>
        </authorList>
    </citation>
    <scope>NUCLEOTIDE SEQUENCE [LARGE SCALE GENOMIC DNA]</scope>
    <source>
        <strain evidence="5 6">Pt1</strain>
    </source>
</reference>
<dbReference type="InterPro" id="IPR016131">
    <property type="entry name" value="Haemerythrin_Fe_BS"/>
</dbReference>
<keyword evidence="6" id="KW-1185">Reference proteome</keyword>
<comment type="similarity">
    <text evidence="1">Belongs to the hemerythrin family.</text>
</comment>
<feature type="domain" description="Hemerythrin-like" evidence="4">
    <location>
        <begin position="12"/>
        <end position="128"/>
    </location>
</feature>
<dbReference type="AlphaFoldDB" id="A0A2V2NJM8"/>
<name>A0A2V2NJM8_9EURY</name>
<dbReference type="NCBIfam" id="NF033749">
    <property type="entry name" value="bact_hemeryth"/>
    <property type="match status" value="1"/>
</dbReference>
<dbReference type="Proteomes" id="UP000245934">
    <property type="component" value="Unassembled WGS sequence"/>
</dbReference>
<protein>
    <recommendedName>
        <fullName evidence="4">Hemerythrin-like domain-containing protein</fullName>
    </recommendedName>
</protein>
<comment type="caution">
    <text evidence="5">The sequence shown here is derived from an EMBL/GenBank/DDBJ whole genome shotgun (WGS) entry which is preliminary data.</text>
</comment>
<dbReference type="PROSITE" id="PS00550">
    <property type="entry name" value="HEMERYTHRINS"/>
    <property type="match status" value="1"/>
</dbReference>
<keyword evidence="2" id="KW-0479">Metal-binding</keyword>
<dbReference type="RefSeq" id="WP_109940052.1">
    <property type="nucleotide sequence ID" value="NZ_CP176366.1"/>
</dbReference>
<organism evidence="5 6">
    <name type="scientific">Methanospirillum stamsii</name>
    <dbReference type="NCBI Taxonomy" id="1277351"/>
    <lineage>
        <taxon>Archaea</taxon>
        <taxon>Methanobacteriati</taxon>
        <taxon>Methanobacteriota</taxon>
        <taxon>Stenosarchaea group</taxon>
        <taxon>Methanomicrobia</taxon>
        <taxon>Methanomicrobiales</taxon>
        <taxon>Methanospirillaceae</taxon>
        <taxon>Methanospirillum</taxon>
    </lineage>
</organism>
<dbReference type="Gene3D" id="1.20.120.50">
    <property type="entry name" value="Hemerythrin-like"/>
    <property type="match status" value="1"/>
</dbReference>
<accession>A0A2V2NJM8</accession>
<gene>
    <name evidence="5" type="ORF">DLD82_05240</name>
</gene>
<evidence type="ECO:0000313" key="5">
    <source>
        <dbReference type="EMBL" id="PWR75533.1"/>
    </source>
</evidence>
<dbReference type="CDD" id="cd12107">
    <property type="entry name" value="Hemerythrin"/>
    <property type="match status" value="1"/>
</dbReference>
<dbReference type="GeneID" id="97609535"/>
<dbReference type="InterPro" id="IPR035938">
    <property type="entry name" value="Hemerythrin-like_sf"/>
</dbReference>
<evidence type="ECO:0000256" key="3">
    <source>
        <dbReference type="ARBA" id="ARBA00023004"/>
    </source>
</evidence>
<dbReference type="Pfam" id="PF01814">
    <property type="entry name" value="Hemerythrin"/>
    <property type="match status" value="1"/>
</dbReference>
<proteinExistence type="inferred from homology"/>
<dbReference type="EMBL" id="QGMZ01000010">
    <property type="protein sequence ID" value="PWR75533.1"/>
    <property type="molecule type" value="Genomic_DNA"/>
</dbReference>
<evidence type="ECO:0000259" key="4">
    <source>
        <dbReference type="Pfam" id="PF01814"/>
    </source>
</evidence>
<dbReference type="GO" id="GO:0046872">
    <property type="term" value="F:metal ion binding"/>
    <property type="evidence" value="ECO:0007669"/>
    <property type="project" value="UniProtKB-KW"/>
</dbReference>
<dbReference type="InterPro" id="IPR012312">
    <property type="entry name" value="Hemerythrin-like"/>
</dbReference>
<keyword evidence="3" id="KW-0408">Iron</keyword>
<sequence>MAFIIWDDLYATGIESIDNQHKHLISLLNRMFEALLQKKGKDELKYVIDEMTKYAGYHFTTEETLMKKADFSGLIQHHRYHEDFAEKVKDFSEKYDLQDEALTAEVTIFLTNWINEHLSMIDQQYVPAMKKAGIS</sequence>
<evidence type="ECO:0000256" key="2">
    <source>
        <dbReference type="ARBA" id="ARBA00022723"/>
    </source>
</evidence>
<dbReference type="InterPro" id="IPR050669">
    <property type="entry name" value="Hemerythrin"/>
</dbReference>
<dbReference type="InterPro" id="IPR012827">
    <property type="entry name" value="Hemerythrin_metal-bd"/>
</dbReference>
<dbReference type="PANTHER" id="PTHR37164:SF1">
    <property type="entry name" value="BACTERIOHEMERYTHRIN"/>
    <property type="match status" value="1"/>
</dbReference>
<evidence type="ECO:0000256" key="1">
    <source>
        <dbReference type="ARBA" id="ARBA00010587"/>
    </source>
</evidence>
<evidence type="ECO:0000313" key="6">
    <source>
        <dbReference type="Proteomes" id="UP000245934"/>
    </source>
</evidence>
<dbReference type="PANTHER" id="PTHR37164">
    <property type="entry name" value="BACTERIOHEMERYTHRIN"/>
    <property type="match status" value="1"/>
</dbReference>